<name>A0A6P4XKS9_BRABE</name>
<dbReference type="GO" id="GO:0046872">
    <property type="term" value="F:metal ion binding"/>
    <property type="evidence" value="ECO:0007669"/>
    <property type="project" value="UniProtKB-KW"/>
</dbReference>
<accession>A0A6P4XKS9</accession>
<dbReference type="PANTHER" id="PTHR20855:SF3">
    <property type="entry name" value="LD03007P"/>
    <property type="match status" value="1"/>
</dbReference>
<dbReference type="AlphaFoldDB" id="A0A6P4XKS9"/>
<keyword evidence="6" id="KW-0862">Zinc</keyword>
<dbReference type="GeneID" id="109464594"/>
<feature type="binding site" evidence="6">
    <location>
        <position position="272"/>
    </location>
    <ligand>
        <name>Zn(2+)</name>
        <dbReference type="ChEBI" id="CHEBI:29105"/>
    </ligand>
</feature>
<gene>
    <name evidence="9" type="primary">LOC109464594</name>
</gene>
<feature type="transmembrane region" description="Helical" evidence="7">
    <location>
        <begin position="135"/>
        <end position="157"/>
    </location>
</feature>
<keyword evidence="3 7" id="KW-0812">Transmembrane</keyword>
<evidence type="ECO:0000256" key="7">
    <source>
        <dbReference type="SAM" id="Phobius"/>
    </source>
</evidence>
<evidence type="ECO:0000256" key="5">
    <source>
        <dbReference type="ARBA" id="ARBA00023136"/>
    </source>
</evidence>
<feature type="transmembrane region" description="Helical" evidence="7">
    <location>
        <begin position="198"/>
        <end position="219"/>
    </location>
</feature>
<keyword evidence="5 7" id="KW-0472">Membrane</keyword>
<dbReference type="RefSeq" id="XP_019617160.1">
    <property type="nucleotide sequence ID" value="XM_019761601.1"/>
</dbReference>
<dbReference type="Pfam" id="PF03006">
    <property type="entry name" value="HlyIII"/>
    <property type="match status" value="1"/>
</dbReference>
<evidence type="ECO:0000256" key="4">
    <source>
        <dbReference type="ARBA" id="ARBA00022989"/>
    </source>
</evidence>
<feature type="transmembrane region" description="Helical" evidence="7">
    <location>
        <begin position="66"/>
        <end position="84"/>
    </location>
</feature>
<dbReference type="KEGG" id="bbel:109464594"/>
<feature type="transmembrane region" description="Helical" evidence="7">
    <location>
        <begin position="163"/>
        <end position="186"/>
    </location>
</feature>
<feature type="binding site" evidence="6">
    <location>
        <position position="121"/>
    </location>
    <ligand>
        <name>Zn(2+)</name>
        <dbReference type="ChEBI" id="CHEBI:29105"/>
    </ligand>
</feature>
<evidence type="ECO:0000313" key="8">
    <source>
        <dbReference type="Proteomes" id="UP000515135"/>
    </source>
</evidence>
<keyword evidence="4 7" id="KW-1133">Transmembrane helix</keyword>
<evidence type="ECO:0000256" key="3">
    <source>
        <dbReference type="ARBA" id="ARBA00022692"/>
    </source>
</evidence>
<protein>
    <submittedName>
        <fullName evidence="9">Progestin and adipoQ receptor family member 3-like</fullName>
    </submittedName>
</protein>
<dbReference type="PANTHER" id="PTHR20855">
    <property type="entry name" value="ADIPOR/PROGESTIN RECEPTOR-RELATED"/>
    <property type="match status" value="1"/>
</dbReference>
<reference evidence="9" key="1">
    <citation type="submission" date="2025-08" db="UniProtKB">
        <authorList>
            <consortium name="RefSeq"/>
        </authorList>
    </citation>
    <scope>IDENTIFICATION</scope>
    <source>
        <tissue evidence="9">Gonad</tissue>
    </source>
</reference>
<organism evidence="8 9">
    <name type="scientific">Branchiostoma belcheri</name>
    <name type="common">Amphioxus</name>
    <dbReference type="NCBI Taxonomy" id="7741"/>
    <lineage>
        <taxon>Eukaryota</taxon>
        <taxon>Metazoa</taxon>
        <taxon>Chordata</taxon>
        <taxon>Cephalochordata</taxon>
        <taxon>Leptocardii</taxon>
        <taxon>Amphioxiformes</taxon>
        <taxon>Branchiostomatidae</taxon>
        <taxon>Branchiostoma</taxon>
    </lineage>
</organism>
<evidence type="ECO:0000313" key="9">
    <source>
        <dbReference type="RefSeq" id="XP_019617160.1"/>
    </source>
</evidence>
<sequence>MANVRLKLSDPGAGRFTGSNDKLCSYDELPVWKKIYMCPHVVSGYLTDLSTLQCLKSTYKLTNETGNVLTHVVPAVAFLILGLYDHHVTIPGRHGDDMDYVISAIYFTSCQMLLLSSTTYHIFTPHRCRSVFTLGLGLDLFGIVVTILAVLSTFVAYCFKCSVFWQMLYQCVCVAMLVPYAAMFLHPKYRFHWVRPENRLVGIGPPLALVCSVFIAQSYLYHGGWASDTAWIYPFRCLRNGGIYIAAFVLFHIKNIPQVWFPGRFDYVGHGHQWWHMAVVLGLLDWRDALFVFQSIQQQSLSC</sequence>
<feature type="transmembrane region" description="Helical" evidence="7">
    <location>
        <begin position="231"/>
        <end position="251"/>
    </location>
</feature>
<dbReference type="Proteomes" id="UP000515135">
    <property type="component" value="Unplaced"/>
</dbReference>
<feature type="binding site" evidence="6">
    <location>
        <position position="276"/>
    </location>
    <ligand>
        <name>Zn(2+)</name>
        <dbReference type="ChEBI" id="CHEBI:29105"/>
    </ligand>
</feature>
<keyword evidence="6" id="KW-0479">Metal-binding</keyword>
<proteinExistence type="inferred from homology"/>
<evidence type="ECO:0000256" key="2">
    <source>
        <dbReference type="ARBA" id="ARBA00007018"/>
    </source>
</evidence>
<evidence type="ECO:0000256" key="1">
    <source>
        <dbReference type="ARBA" id="ARBA00004141"/>
    </source>
</evidence>
<comment type="subcellular location">
    <subcellularLocation>
        <location evidence="1">Membrane</location>
        <topology evidence="1">Multi-pass membrane protein</topology>
    </subcellularLocation>
</comment>
<comment type="similarity">
    <text evidence="2">Belongs to the ADIPOR family.</text>
</comment>
<dbReference type="InterPro" id="IPR004254">
    <property type="entry name" value="AdipoR/HlyIII-related"/>
</dbReference>
<evidence type="ECO:0000256" key="6">
    <source>
        <dbReference type="PIRSR" id="PIRSR604254-1"/>
    </source>
</evidence>
<keyword evidence="8" id="KW-1185">Reference proteome</keyword>
<dbReference type="OrthoDB" id="529367at2759"/>
<dbReference type="GO" id="GO:0016020">
    <property type="term" value="C:membrane"/>
    <property type="evidence" value="ECO:0007669"/>
    <property type="project" value="UniProtKB-SubCell"/>
</dbReference>
<feature type="transmembrane region" description="Helical" evidence="7">
    <location>
        <begin position="104"/>
        <end position="123"/>
    </location>
</feature>